<sequence>MKSTTSHKIFIASILLILISANSYSQSATLQVNQDPKITQLLDLKKSLEKDNKLTDGYTIQLYYGELDKANQILRKYKGSFSHWPASIEYETPNYKVWAGSFDTRIEAERALLKIQQSFSSAFILKPERRK</sequence>
<protein>
    <submittedName>
        <fullName evidence="3">SPOR domain-containing protein</fullName>
    </submittedName>
</protein>
<proteinExistence type="predicted"/>
<keyword evidence="1" id="KW-0732">Signal</keyword>
<reference evidence="3" key="1">
    <citation type="submission" date="2021-09" db="EMBL/GenBank/DDBJ databases">
        <title>Genome of Aequorivita sp. strain F64183.</title>
        <authorList>
            <person name="Wang Y."/>
        </authorList>
    </citation>
    <scope>NUCLEOTIDE SEQUENCE</scope>
    <source>
        <strain evidence="3">F64183</strain>
    </source>
</reference>
<feature type="chain" id="PRO_5040934054" evidence="1">
    <location>
        <begin position="28"/>
        <end position="131"/>
    </location>
</feature>
<comment type="caution">
    <text evidence="3">The sequence shown here is derived from an EMBL/GenBank/DDBJ whole genome shotgun (WGS) entry which is preliminary data.</text>
</comment>
<dbReference type="EMBL" id="JAIRBB010000003">
    <property type="protein sequence ID" value="MCG2430661.1"/>
    <property type="molecule type" value="Genomic_DNA"/>
</dbReference>
<feature type="domain" description="SPOR" evidence="2">
    <location>
        <begin position="56"/>
        <end position="125"/>
    </location>
</feature>
<dbReference type="Proteomes" id="UP001139462">
    <property type="component" value="Unassembled WGS sequence"/>
</dbReference>
<name>A0A9X1R1L7_9FLAO</name>
<dbReference type="InterPro" id="IPR007730">
    <property type="entry name" value="SPOR-like_dom"/>
</dbReference>
<organism evidence="3 4">
    <name type="scientific">Aequorivita xiaoshiensis</name>
    <dbReference type="NCBI Taxonomy" id="2874476"/>
    <lineage>
        <taxon>Bacteria</taxon>
        <taxon>Pseudomonadati</taxon>
        <taxon>Bacteroidota</taxon>
        <taxon>Flavobacteriia</taxon>
        <taxon>Flavobacteriales</taxon>
        <taxon>Flavobacteriaceae</taxon>
        <taxon>Aequorivita</taxon>
    </lineage>
</organism>
<dbReference type="RefSeq" id="WP_237607841.1">
    <property type="nucleotide sequence ID" value="NZ_JAIRBB010000003.1"/>
</dbReference>
<accession>A0A9X1R1L7</accession>
<gene>
    <name evidence="3" type="ORF">K8344_05985</name>
</gene>
<dbReference type="GO" id="GO:0042834">
    <property type="term" value="F:peptidoglycan binding"/>
    <property type="evidence" value="ECO:0007669"/>
    <property type="project" value="InterPro"/>
</dbReference>
<evidence type="ECO:0000313" key="4">
    <source>
        <dbReference type="Proteomes" id="UP001139462"/>
    </source>
</evidence>
<dbReference type="Gene3D" id="3.30.70.1070">
    <property type="entry name" value="Sporulation related repeat"/>
    <property type="match status" value="1"/>
</dbReference>
<dbReference type="AlphaFoldDB" id="A0A9X1R1L7"/>
<evidence type="ECO:0000259" key="2">
    <source>
        <dbReference type="Pfam" id="PF05036"/>
    </source>
</evidence>
<feature type="signal peptide" evidence="1">
    <location>
        <begin position="1"/>
        <end position="27"/>
    </location>
</feature>
<keyword evidence="4" id="KW-1185">Reference proteome</keyword>
<dbReference type="SUPFAM" id="SSF110997">
    <property type="entry name" value="Sporulation related repeat"/>
    <property type="match status" value="1"/>
</dbReference>
<dbReference type="Pfam" id="PF05036">
    <property type="entry name" value="SPOR"/>
    <property type="match status" value="1"/>
</dbReference>
<evidence type="ECO:0000313" key="3">
    <source>
        <dbReference type="EMBL" id="MCG2430661.1"/>
    </source>
</evidence>
<dbReference type="InterPro" id="IPR036680">
    <property type="entry name" value="SPOR-like_sf"/>
</dbReference>
<evidence type="ECO:0000256" key="1">
    <source>
        <dbReference type="SAM" id="SignalP"/>
    </source>
</evidence>